<organism evidence="2 3">
    <name type="scientific">Flavobacterium chungnamense</name>
    <dbReference type="NCBI Taxonomy" id="706182"/>
    <lineage>
        <taxon>Bacteria</taxon>
        <taxon>Pseudomonadati</taxon>
        <taxon>Bacteroidota</taxon>
        <taxon>Flavobacteriia</taxon>
        <taxon>Flavobacteriales</taxon>
        <taxon>Flavobacteriaceae</taxon>
        <taxon>Flavobacterium</taxon>
    </lineage>
</organism>
<dbReference type="PANTHER" id="PTHR12526">
    <property type="entry name" value="GLYCOSYLTRANSFERASE"/>
    <property type="match status" value="1"/>
</dbReference>
<dbReference type="RefSeq" id="WP_345094226.1">
    <property type="nucleotide sequence ID" value="NZ_BAABCS010000019.1"/>
</dbReference>
<reference evidence="3" key="1">
    <citation type="journal article" date="2019" name="Int. J. Syst. Evol. Microbiol.">
        <title>The Global Catalogue of Microorganisms (GCM) 10K type strain sequencing project: providing services to taxonomists for standard genome sequencing and annotation.</title>
        <authorList>
            <consortium name="The Broad Institute Genomics Platform"/>
            <consortium name="The Broad Institute Genome Sequencing Center for Infectious Disease"/>
            <person name="Wu L."/>
            <person name="Ma J."/>
        </authorList>
    </citation>
    <scope>NUCLEOTIDE SEQUENCE [LARGE SCALE GENOMIC DNA]</scope>
    <source>
        <strain evidence="3">JCM 17068</strain>
    </source>
</reference>
<dbReference type="EMBL" id="BAABCS010000019">
    <property type="protein sequence ID" value="GAA4053918.1"/>
    <property type="molecule type" value="Genomic_DNA"/>
</dbReference>
<gene>
    <name evidence="2" type="ORF">GCM10022388_20450</name>
</gene>
<keyword evidence="3" id="KW-1185">Reference proteome</keyword>
<feature type="domain" description="Glycosyl transferase family 1" evidence="1">
    <location>
        <begin position="220"/>
        <end position="386"/>
    </location>
</feature>
<name>A0ABP7UVL2_9FLAO</name>
<dbReference type="Gene3D" id="3.40.50.2000">
    <property type="entry name" value="Glycogen Phosphorylase B"/>
    <property type="match status" value="2"/>
</dbReference>
<proteinExistence type="predicted"/>
<dbReference type="Pfam" id="PF00534">
    <property type="entry name" value="Glycos_transf_1"/>
    <property type="match status" value="1"/>
</dbReference>
<dbReference type="PANTHER" id="PTHR12526:SF630">
    <property type="entry name" value="GLYCOSYLTRANSFERASE"/>
    <property type="match status" value="1"/>
</dbReference>
<comment type="caution">
    <text evidence="2">The sequence shown here is derived from an EMBL/GenBank/DDBJ whole genome shotgun (WGS) entry which is preliminary data.</text>
</comment>
<sequence length="411" mass="47142">MRLTVLTKQNPFSTPGASSNRLLGLLNGLLNFDYKITLLITGGYYSLSEKTLFKKQGIHEGLNYVYLSEYENTSLNKRRLYEYGLKHLTYLKIKKNYKKYFIDLNTENIIWIKNDIINFKVVNSLEKTSLQSFFMEINEFPDIHLHNNSTRFFWQTSAANKTNAYFEGHILKKLDGLALMTQTLCDYFKDKIGLHTEVIHLPMTVDLERFDLNLSYPKFENVKAPYIAFLGSMNDAKDGVNILIESFREIAAKYPDIHLCLFGFWTYDTGKHLSLIKKAKLEKRILYAKAIDAKDVIKVVMNAKLLVLPRPDSYQAKGGFPTKLGEYLATCKPVVATRVGEIPFYLKDNDSVFFCEPSSVSSLTTALELALSNEELAYQVGVNGRKVAETIFNKDVQAKRLNSFFHEIKKN</sequence>
<dbReference type="InterPro" id="IPR001296">
    <property type="entry name" value="Glyco_trans_1"/>
</dbReference>
<dbReference type="SUPFAM" id="SSF53756">
    <property type="entry name" value="UDP-Glycosyltransferase/glycogen phosphorylase"/>
    <property type="match status" value="1"/>
</dbReference>
<evidence type="ECO:0000313" key="3">
    <source>
        <dbReference type="Proteomes" id="UP001500426"/>
    </source>
</evidence>
<evidence type="ECO:0000259" key="1">
    <source>
        <dbReference type="Pfam" id="PF00534"/>
    </source>
</evidence>
<protein>
    <recommendedName>
        <fullName evidence="1">Glycosyl transferase family 1 domain-containing protein</fullName>
    </recommendedName>
</protein>
<dbReference type="Proteomes" id="UP001500426">
    <property type="component" value="Unassembled WGS sequence"/>
</dbReference>
<accession>A0ABP7UVL2</accession>
<evidence type="ECO:0000313" key="2">
    <source>
        <dbReference type="EMBL" id="GAA4053918.1"/>
    </source>
</evidence>